<dbReference type="GO" id="GO:0043565">
    <property type="term" value="F:sequence-specific DNA binding"/>
    <property type="evidence" value="ECO:0007669"/>
    <property type="project" value="InterPro"/>
</dbReference>
<dbReference type="SMART" id="SM00342">
    <property type="entry name" value="HTH_ARAC"/>
    <property type="match status" value="1"/>
</dbReference>
<protein>
    <submittedName>
        <fullName evidence="5">Helix-turn-helix domain-containing protein</fullName>
    </submittedName>
</protein>
<dbReference type="AlphaFoldDB" id="A0A9D2D7E6"/>
<dbReference type="PROSITE" id="PS00041">
    <property type="entry name" value="HTH_ARAC_FAMILY_1"/>
    <property type="match status" value="1"/>
</dbReference>
<proteinExistence type="predicted"/>
<evidence type="ECO:0000256" key="3">
    <source>
        <dbReference type="ARBA" id="ARBA00023163"/>
    </source>
</evidence>
<keyword evidence="3" id="KW-0804">Transcription</keyword>
<keyword evidence="1" id="KW-0805">Transcription regulation</keyword>
<evidence type="ECO:0000259" key="4">
    <source>
        <dbReference type="PROSITE" id="PS01124"/>
    </source>
</evidence>
<gene>
    <name evidence="5" type="ORF">H9726_05720</name>
</gene>
<dbReference type="SUPFAM" id="SSF46689">
    <property type="entry name" value="Homeodomain-like"/>
    <property type="match status" value="1"/>
</dbReference>
<dbReference type="EMBL" id="DXCF01000030">
    <property type="protein sequence ID" value="HIZ09968.1"/>
    <property type="molecule type" value="Genomic_DNA"/>
</dbReference>
<organism evidence="5 6">
    <name type="scientific">Candidatus Borkfalkia avicola</name>
    <dbReference type="NCBI Taxonomy" id="2838503"/>
    <lineage>
        <taxon>Bacteria</taxon>
        <taxon>Bacillati</taxon>
        <taxon>Bacillota</taxon>
        <taxon>Clostridia</taxon>
        <taxon>Christensenellales</taxon>
        <taxon>Christensenellaceae</taxon>
        <taxon>Candidatus Borkfalkia</taxon>
    </lineage>
</organism>
<dbReference type="InterPro" id="IPR018060">
    <property type="entry name" value="HTH_AraC"/>
</dbReference>
<dbReference type="Pfam" id="PF12833">
    <property type="entry name" value="HTH_18"/>
    <property type="match status" value="1"/>
</dbReference>
<dbReference type="Gene3D" id="2.60.120.10">
    <property type="entry name" value="Jelly Rolls"/>
    <property type="match status" value="1"/>
</dbReference>
<dbReference type="PROSITE" id="PS01124">
    <property type="entry name" value="HTH_ARAC_FAMILY_2"/>
    <property type="match status" value="1"/>
</dbReference>
<evidence type="ECO:0000313" key="6">
    <source>
        <dbReference type="Proteomes" id="UP000824025"/>
    </source>
</evidence>
<sequence length="263" mass="30315">MKQAAFYESVHDKEQPVRFFRGENGITLPHFHRCIEMLYITEGRVLGVVDGERFYAEKDDVIFARRCAVHELTPSPAYKDYVLIIKAQYEDDFAPLLEKETLPPLLSDKAFNRTLLPLFLELENKETLASVLMTKGYIDVIFGKLLSHYRRTPVVAAPNMSTIVAALNYIDEHYSEPITLETLASVFGYNKYYFSRLFNSYIGENINSYINMVRINNVLALAKKQQKANLCELAYACGFDSMATFYRNYARYYEKPPTALLKS</sequence>
<dbReference type="InterPro" id="IPR018062">
    <property type="entry name" value="HTH_AraC-typ_CS"/>
</dbReference>
<dbReference type="SUPFAM" id="SSF51182">
    <property type="entry name" value="RmlC-like cupins"/>
    <property type="match status" value="1"/>
</dbReference>
<name>A0A9D2D7E6_9FIRM</name>
<evidence type="ECO:0000256" key="1">
    <source>
        <dbReference type="ARBA" id="ARBA00023015"/>
    </source>
</evidence>
<dbReference type="Gene3D" id="1.10.10.60">
    <property type="entry name" value="Homeodomain-like"/>
    <property type="match status" value="2"/>
</dbReference>
<dbReference type="PANTHER" id="PTHR43280">
    <property type="entry name" value="ARAC-FAMILY TRANSCRIPTIONAL REGULATOR"/>
    <property type="match status" value="1"/>
</dbReference>
<dbReference type="InterPro" id="IPR011051">
    <property type="entry name" value="RmlC_Cupin_sf"/>
</dbReference>
<evidence type="ECO:0000256" key="2">
    <source>
        <dbReference type="ARBA" id="ARBA00023125"/>
    </source>
</evidence>
<reference evidence="5" key="2">
    <citation type="submission" date="2021-04" db="EMBL/GenBank/DDBJ databases">
        <authorList>
            <person name="Gilroy R."/>
        </authorList>
    </citation>
    <scope>NUCLEOTIDE SEQUENCE</scope>
    <source>
        <strain evidence="5">CHK192-19661</strain>
    </source>
</reference>
<dbReference type="InterPro" id="IPR009057">
    <property type="entry name" value="Homeodomain-like_sf"/>
</dbReference>
<dbReference type="Proteomes" id="UP000824025">
    <property type="component" value="Unassembled WGS sequence"/>
</dbReference>
<accession>A0A9D2D7E6</accession>
<keyword evidence="2" id="KW-0238">DNA-binding</keyword>
<feature type="domain" description="HTH araC/xylS-type" evidence="4">
    <location>
        <begin position="164"/>
        <end position="263"/>
    </location>
</feature>
<dbReference type="GO" id="GO:0003700">
    <property type="term" value="F:DNA-binding transcription factor activity"/>
    <property type="evidence" value="ECO:0007669"/>
    <property type="project" value="InterPro"/>
</dbReference>
<dbReference type="InterPro" id="IPR014710">
    <property type="entry name" value="RmlC-like_jellyroll"/>
</dbReference>
<evidence type="ECO:0000313" key="5">
    <source>
        <dbReference type="EMBL" id="HIZ09968.1"/>
    </source>
</evidence>
<comment type="caution">
    <text evidence="5">The sequence shown here is derived from an EMBL/GenBank/DDBJ whole genome shotgun (WGS) entry which is preliminary data.</text>
</comment>
<dbReference type="PANTHER" id="PTHR43280:SF28">
    <property type="entry name" value="HTH-TYPE TRANSCRIPTIONAL ACTIVATOR RHAS"/>
    <property type="match status" value="1"/>
</dbReference>
<reference evidence="5" key="1">
    <citation type="journal article" date="2021" name="PeerJ">
        <title>Extensive microbial diversity within the chicken gut microbiome revealed by metagenomics and culture.</title>
        <authorList>
            <person name="Gilroy R."/>
            <person name="Ravi A."/>
            <person name="Getino M."/>
            <person name="Pursley I."/>
            <person name="Horton D.L."/>
            <person name="Alikhan N.F."/>
            <person name="Baker D."/>
            <person name="Gharbi K."/>
            <person name="Hall N."/>
            <person name="Watson M."/>
            <person name="Adriaenssens E.M."/>
            <person name="Foster-Nyarko E."/>
            <person name="Jarju S."/>
            <person name="Secka A."/>
            <person name="Antonio M."/>
            <person name="Oren A."/>
            <person name="Chaudhuri R.R."/>
            <person name="La Ragione R."/>
            <person name="Hildebrand F."/>
            <person name="Pallen M.J."/>
        </authorList>
    </citation>
    <scope>NUCLEOTIDE SEQUENCE</scope>
    <source>
        <strain evidence="5">CHK192-19661</strain>
    </source>
</reference>